<evidence type="ECO:0000256" key="1">
    <source>
        <dbReference type="SAM" id="MobiDB-lite"/>
    </source>
</evidence>
<feature type="domain" description="Reverse transcriptase Ty1/copia-type" evidence="2">
    <location>
        <begin position="292"/>
        <end position="390"/>
    </location>
</feature>
<evidence type="ECO:0000259" key="2">
    <source>
        <dbReference type="Pfam" id="PF07727"/>
    </source>
</evidence>
<dbReference type="OrthoDB" id="1712839at2759"/>
<feature type="region of interest" description="Disordered" evidence="1">
    <location>
        <begin position="128"/>
        <end position="157"/>
    </location>
</feature>
<protein>
    <recommendedName>
        <fullName evidence="2">Reverse transcriptase Ty1/copia-type domain-containing protein</fullName>
    </recommendedName>
</protein>
<dbReference type="CDD" id="cd09272">
    <property type="entry name" value="RNase_HI_RT_Ty1"/>
    <property type="match status" value="1"/>
</dbReference>
<dbReference type="InterPro" id="IPR013103">
    <property type="entry name" value="RVT_2"/>
</dbReference>
<dbReference type="Pfam" id="PF07727">
    <property type="entry name" value="RVT_2"/>
    <property type="match status" value="1"/>
</dbReference>
<evidence type="ECO:0000313" key="3">
    <source>
        <dbReference type="EMBL" id="CAA7041967.1"/>
    </source>
</evidence>
<reference evidence="3" key="1">
    <citation type="submission" date="2020-01" db="EMBL/GenBank/DDBJ databases">
        <authorList>
            <person name="Mishra B."/>
        </authorList>
    </citation>
    <scope>NUCLEOTIDE SEQUENCE [LARGE SCALE GENOMIC DNA]</scope>
</reference>
<proteinExistence type="predicted"/>
<gene>
    <name evidence="3" type="ORF">MERR_LOCUS29202</name>
</gene>
<dbReference type="PANTHER" id="PTHR11439">
    <property type="entry name" value="GAG-POL-RELATED RETROTRANSPOSON"/>
    <property type="match status" value="1"/>
</dbReference>
<accession>A0A6D2JPA2</accession>
<comment type="caution">
    <text evidence="3">The sequence shown here is derived from an EMBL/GenBank/DDBJ whole genome shotgun (WGS) entry which is preliminary data.</text>
</comment>
<name>A0A6D2JPA2_9BRAS</name>
<dbReference type="PANTHER" id="PTHR11439:SF467">
    <property type="entry name" value="INTEGRASE CATALYTIC DOMAIN-CONTAINING PROTEIN"/>
    <property type="match status" value="1"/>
</dbReference>
<organism evidence="3 4">
    <name type="scientific">Microthlaspi erraticum</name>
    <dbReference type="NCBI Taxonomy" id="1685480"/>
    <lineage>
        <taxon>Eukaryota</taxon>
        <taxon>Viridiplantae</taxon>
        <taxon>Streptophyta</taxon>
        <taxon>Embryophyta</taxon>
        <taxon>Tracheophyta</taxon>
        <taxon>Spermatophyta</taxon>
        <taxon>Magnoliopsida</taxon>
        <taxon>eudicotyledons</taxon>
        <taxon>Gunneridae</taxon>
        <taxon>Pentapetalae</taxon>
        <taxon>rosids</taxon>
        <taxon>malvids</taxon>
        <taxon>Brassicales</taxon>
        <taxon>Brassicaceae</taxon>
        <taxon>Coluteocarpeae</taxon>
        <taxon>Microthlaspi</taxon>
    </lineage>
</organism>
<dbReference type="AlphaFoldDB" id="A0A6D2JPA2"/>
<dbReference type="Proteomes" id="UP000467841">
    <property type="component" value="Unassembled WGS sequence"/>
</dbReference>
<sequence length="645" mass="73458">MGPQRRLGIYVGYSSPSIIRYLEPATGDMFTARFADSHFDENEFPALGGGSRESPNDITWCTHSLAYLDPPSNQREVEVQKIIHMQRLANQLPDAFTDTKRVTKSYIPAANAPSKIEVPHEHFDVNRASEPVQLKRGRPIGSKDKNPRKKKNCGVKVPDEPKCLEDISEQVLVEPDKEVRQDDEPETEKFEISISFAQSGKIWARSEIDDDEMFSFSVAKEIDHENDDPDPTSVSECQKRPDWEKWQMAMKNEIFSLNKRTVFGPIIITPKDVMPVGYKWVFVLDEPNGSNNLEMYLMDVVTAYLYGSLDSEIYMKIPEGFKIPEGSKMPEASKELCSVKLQRSLYGLKQSGRMWYNRLSEYLLSKGYVNNAICPCVFIKKSLTGFVIIACIEHFQDGIFLHQSNYTKRVLKRFYMDKATPLSSPMVNRSLDVNKDPFRPIEDSEEMLGPEVPYMSAIGALMYLANCTRPDIAFATNLLARYSSSPTRRHWNGIKHIFRYLQGTIEFGLYYSRNPEVGLVGFADAGYLSDPHKARSQTGYVFTYGGTAISWQASGVSTKKEPTTIYEDNSACVTQLKEGYIKSDRTKHIPPRFFSYTQELEKNQEVDIQYVRSSDNAADLFTKALPTTVFKKHVQSIGMRRLQDL</sequence>
<evidence type="ECO:0000313" key="4">
    <source>
        <dbReference type="Proteomes" id="UP000467841"/>
    </source>
</evidence>
<dbReference type="EMBL" id="CACVBM020001258">
    <property type="protein sequence ID" value="CAA7041967.1"/>
    <property type="molecule type" value="Genomic_DNA"/>
</dbReference>
<keyword evidence="4" id="KW-1185">Reference proteome</keyword>